<sequence>MPCARVPSSASIGRVSVLAWNLSNASNPPPIVFEQMTAPMADTTHRVIM</sequence>
<comment type="caution">
    <text evidence="1">The sequence shown here is derived from an EMBL/GenBank/DDBJ whole genome shotgun (WGS) entry which is preliminary data.</text>
</comment>
<dbReference type="EMBL" id="AMCI01004790">
    <property type="protein sequence ID" value="EJW97385.1"/>
    <property type="molecule type" value="Genomic_DNA"/>
</dbReference>
<accession>J9CBQ6</accession>
<protein>
    <submittedName>
        <fullName evidence="1">Uncharacterized protein</fullName>
    </submittedName>
</protein>
<name>J9CBQ6_9ZZZZ</name>
<dbReference type="AlphaFoldDB" id="J9CBQ6"/>
<evidence type="ECO:0000313" key="1">
    <source>
        <dbReference type="EMBL" id="EJW97385.1"/>
    </source>
</evidence>
<reference evidence="1" key="1">
    <citation type="journal article" date="2012" name="PLoS ONE">
        <title>Gene sets for utilization of primary and secondary nutrition supplies in the distal gut of endangered iberian lynx.</title>
        <authorList>
            <person name="Alcaide M."/>
            <person name="Messina E."/>
            <person name="Richter M."/>
            <person name="Bargiela R."/>
            <person name="Peplies J."/>
            <person name="Huws S.A."/>
            <person name="Newbold C.J."/>
            <person name="Golyshin P.N."/>
            <person name="Simon M.A."/>
            <person name="Lopez G."/>
            <person name="Yakimov M.M."/>
            <person name="Ferrer M."/>
        </authorList>
    </citation>
    <scope>NUCLEOTIDE SEQUENCE</scope>
</reference>
<organism evidence="1">
    <name type="scientific">gut metagenome</name>
    <dbReference type="NCBI Taxonomy" id="749906"/>
    <lineage>
        <taxon>unclassified sequences</taxon>
        <taxon>metagenomes</taxon>
        <taxon>organismal metagenomes</taxon>
    </lineage>
</organism>
<proteinExistence type="predicted"/>
<gene>
    <name evidence="1" type="ORF">EVA_14508</name>
</gene>